<dbReference type="FunFam" id="2.40.37.10:FF:000015">
    <property type="entry name" value="Alanine racemase"/>
    <property type="match status" value="1"/>
</dbReference>
<dbReference type="NCBIfam" id="TIGR00492">
    <property type="entry name" value="alr"/>
    <property type="match status" value="1"/>
</dbReference>
<dbReference type="InterPro" id="IPR020622">
    <property type="entry name" value="Ala_racemase_pyridoxalP-BS"/>
</dbReference>
<dbReference type="InterPro" id="IPR009006">
    <property type="entry name" value="Ala_racemase/Decarboxylase_C"/>
</dbReference>
<feature type="binding site" evidence="7 9">
    <location>
        <position position="333"/>
    </location>
    <ligand>
        <name>substrate</name>
    </ligand>
</feature>
<name>A0A917SJU3_9ACTN</name>
<comment type="catalytic activity">
    <reaction evidence="1 7">
        <text>L-alanine = D-alanine</text>
        <dbReference type="Rhea" id="RHEA:20249"/>
        <dbReference type="ChEBI" id="CHEBI:57416"/>
        <dbReference type="ChEBI" id="CHEBI:57972"/>
        <dbReference type="EC" id="5.1.1.1"/>
    </reaction>
</comment>
<feature type="binding site" evidence="7 9">
    <location>
        <position position="151"/>
    </location>
    <ligand>
        <name>substrate</name>
    </ligand>
</feature>
<evidence type="ECO:0000256" key="9">
    <source>
        <dbReference type="PIRSR" id="PIRSR600821-52"/>
    </source>
</evidence>
<dbReference type="SMART" id="SM01005">
    <property type="entry name" value="Ala_racemase_C"/>
    <property type="match status" value="1"/>
</dbReference>
<dbReference type="Gene3D" id="3.20.20.10">
    <property type="entry name" value="Alanine racemase"/>
    <property type="match status" value="1"/>
</dbReference>
<evidence type="ECO:0000256" key="2">
    <source>
        <dbReference type="ARBA" id="ARBA00001933"/>
    </source>
</evidence>
<evidence type="ECO:0000313" key="11">
    <source>
        <dbReference type="EMBL" id="GGL82834.1"/>
    </source>
</evidence>
<organism evidence="11 12">
    <name type="scientific">Microlunatus endophyticus</name>
    <dbReference type="NCBI Taxonomy" id="1716077"/>
    <lineage>
        <taxon>Bacteria</taxon>
        <taxon>Bacillati</taxon>
        <taxon>Actinomycetota</taxon>
        <taxon>Actinomycetes</taxon>
        <taxon>Propionibacteriales</taxon>
        <taxon>Propionibacteriaceae</taxon>
        <taxon>Microlunatus</taxon>
    </lineage>
</organism>
<dbReference type="Gene3D" id="2.40.37.10">
    <property type="entry name" value="Lyase, Ornithine Decarboxylase, Chain A, domain 1"/>
    <property type="match status" value="1"/>
</dbReference>
<comment type="cofactor">
    <cofactor evidence="2 7 8">
        <name>pyridoxal 5'-phosphate</name>
        <dbReference type="ChEBI" id="CHEBI:597326"/>
    </cofactor>
</comment>
<evidence type="ECO:0000259" key="10">
    <source>
        <dbReference type="SMART" id="SM01005"/>
    </source>
</evidence>
<dbReference type="GO" id="GO:0005829">
    <property type="term" value="C:cytosol"/>
    <property type="evidence" value="ECO:0007669"/>
    <property type="project" value="TreeGrafter"/>
</dbReference>
<evidence type="ECO:0000256" key="8">
    <source>
        <dbReference type="PIRSR" id="PIRSR600821-50"/>
    </source>
</evidence>
<keyword evidence="5 7" id="KW-0413">Isomerase</keyword>
<dbReference type="FunFam" id="3.20.20.10:FF:000002">
    <property type="entry name" value="Alanine racemase"/>
    <property type="match status" value="1"/>
</dbReference>
<dbReference type="Pfam" id="PF01168">
    <property type="entry name" value="Ala_racemase_N"/>
    <property type="match status" value="1"/>
</dbReference>
<proteinExistence type="inferred from homology"/>
<evidence type="ECO:0000256" key="3">
    <source>
        <dbReference type="ARBA" id="ARBA00013089"/>
    </source>
</evidence>
<dbReference type="GO" id="GO:0030170">
    <property type="term" value="F:pyridoxal phosphate binding"/>
    <property type="evidence" value="ECO:0007669"/>
    <property type="project" value="UniProtKB-UniRule"/>
</dbReference>
<dbReference type="InterPro" id="IPR011079">
    <property type="entry name" value="Ala_racemase_C"/>
</dbReference>
<feature type="domain" description="Alanine racemase C-terminal" evidence="10">
    <location>
        <begin position="264"/>
        <end position="390"/>
    </location>
</feature>
<evidence type="ECO:0000256" key="1">
    <source>
        <dbReference type="ARBA" id="ARBA00000316"/>
    </source>
</evidence>
<evidence type="ECO:0000256" key="7">
    <source>
        <dbReference type="HAMAP-Rule" id="MF_01201"/>
    </source>
</evidence>
<dbReference type="GO" id="GO:0009252">
    <property type="term" value="P:peptidoglycan biosynthetic process"/>
    <property type="evidence" value="ECO:0007669"/>
    <property type="project" value="TreeGrafter"/>
</dbReference>
<dbReference type="Pfam" id="PF00842">
    <property type="entry name" value="Ala_racemase_C"/>
    <property type="match status" value="1"/>
</dbReference>
<dbReference type="InterPro" id="IPR001608">
    <property type="entry name" value="Ala_racemase_N"/>
</dbReference>
<dbReference type="InterPro" id="IPR029066">
    <property type="entry name" value="PLP-binding_barrel"/>
</dbReference>
<dbReference type="PRINTS" id="PR00992">
    <property type="entry name" value="ALARACEMASE"/>
</dbReference>
<evidence type="ECO:0000313" key="12">
    <source>
        <dbReference type="Proteomes" id="UP000613840"/>
    </source>
</evidence>
<reference evidence="11" key="2">
    <citation type="submission" date="2020-09" db="EMBL/GenBank/DDBJ databases">
        <authorList>
            <person name="Sun Q."/>
            <person name="Zhou Y."/>
        </authorList>
    </citation>
    <scope>NUCLEOTIDE SEQUENCE</scope>
    <source>
        <strain evidence="11">CGMCC 4.7306</strain>
    </source>
</reference>
<dbReference type="InterPro" id="IPR000821">
    <property type="entry name" value="Ala_racemase"/>
</dbReference>
<keyword evidence="12" id="KW-1185">Reference proteome</keyword>
<evidence type="ECO:0000256" key="4">
    <source>
        <dbReference type="ARBA" id="ARBA00022898"/>
    </source>
</evidence>
<evidence type="ECO:0000256" key="6">
    <source>
        <dbReference type="ARBA" id="ARBA00072221"/>
    </source>
</evidence>
<feature type="active site" description="Proton acceptor; specific for L-alanine" evidence="7">
    <location>
        <position position="285"/>
    </location>
</feature>
<dbReference type="HAMAP" id="MF_01201">
    <property type="entry name" value="Ala_racemase"/>
    <property type="match status" value="1"/>
</dbReference>
<feature type="active site" description="Proton acceptor; specific for D-alanine" evidence="7">
    <location>
        <position position="53"/>
    </location>
</feature>
<comment type="pathway">
    <text evidence="7">Amino-acid biosynthesis; D-alanine biosynthesis; D-alanine from L-alanine: step 1/1.</text>
</comment>
<dbReference type="EC" id="5.1.1.1" evidence="3 7"/>
<dbReference type="GO" id="GO:0008784">
    <property type="term" value="F:alanine racemase activity"/>
    <property type="evidence" value="ECO:0007669"/>
    <property type="project" value="UniProtKB-UniRule"/>
</dbReference>
<keyword evidence="4 7" id="KW-0663">Pyridoxal phosphate</keyword>
<reference evidence="11" key="1">
    <citation type="journal article" date="2014" name="Int. J. Syst. Evol. Microbiol.">
        <title>Complete genome sequence of Corynebacterium casei LMG S-19264T (=DSM 44701T), isolated from a smear-ripened cheese.</title>
        <authorList>
            <consortium name="US DOE Joint Genome Institute (JGI-PGF)"/>
            <person name="Walter F."/>
            <person name="Albersmeier A."/>
            <person name="Kalinowski J."/>
            <person name="Ruckert C."/>
        </authorList>
    </citation>
    <scope>NUCLEOTIDE SEQUENCE</scope>
    <source>
        <strain evidence="11">CGMCC 4.7306</strain>
    </source>
</reference>
<gene>
    <name evidence="11" type="primary">alr</name>
    <name evidence="11" type="ORF">GCM10011575_46410</name>
</gene>
<protein>
    <recommendedName>
        <fullName evidence="6 7">Alanine racemase</fullName>
        <ecNumber evidence="3 7">5.1.1.1</ecNumber>
    </recommendedName>
</protein>
<comment type="similarity">
    <text evidence="7">Belongs to the alanine racemase family.</text>
</comment>
<dbReference type="PANTHER" id="PTHR30511">
    <property type="entry name" value="ALANINE RACEMASE"/>
    <property type="match status" value="1"/>
</dbReference>
<dbReference type="EMBL" id="BMMZ01000019">
    <property type="protein sequence ID" value="GGL82834.1"/>
    <property type="molecule type" value="Genomic_DNA"/>
</dbReference>
<comment type="caution">
    <text evidence="11">The sequence shown here is derived from an EMBL/GenBank/DDBJ whole genome shotgun (WGS) entry which is preliminary data.</text>
</comment>
<dbReference type="SUPFAM" id="SSF51419">
    <property type="entry name" value="PLP-binding barrel"/>
    <property type="match status" value="1"/>
</dbReference>
<dbReference type="PANTHER" id="PTHR30511:SF0">
    <property type="entry name" value="ALANINE RACEMASE, CATABOLIC-RELATED"/>
    <property type="match status" value="1"/>
</dbReference>
<comment type="function">
    <text evidence="7">Catalyzes the interconversion of L-alanine and D-alanine. May also act on other amino acids.</text>
</comment>
<accession>A0A917SJU3</accession>
<evidence type="ECO:0000256" key="5">
    <source>
        <dbReference type="ARBA" id="ARBA00023235"/>
    </source>
</evidence>
<feature type="modified residue" description="N6-(pyridoxal phosphate)lysine" evidence="7 8">
    <location>
        <position position="53"/>
    </location>
</feature>
<dbReference type="SUPFAM" id="SSF50621">
    <property type="entry name" value="Alanine racemase C-terminal domain-like"/>
    <property type="match status" value="1"/>
</dbReference>
<dbReference type="Proteomes" id="UP000613840">
    <property type="component" value="Unassembled WGS sequence"/>
</dbReference>
<dbReference type="GO" id="GO:0030632">
    <property type="term" value="P:D-alanine biosynthetic process"/>
    <property type="evidence" value="ECO:0007669"/>
    <property type="project" value="UniProtKB-UniRule"/>
</dbReference>
<dbReference type="CDD" id="cd00430">
    <property type="entry name" value="PLPDE_III_AR"/>
    <property type="match status" value="1"/>
</dbReference>
<sequence>MTRELIMDESIMDGLTSGIDPDTASADVDLAAFARNLHRIRDHVGVPIMVVVKAEAYGHGMINCARVAREAGAEWLGAATPTEALRVRAAGDQGPLLCWLYGPDEDLEAPVAADIDVAAHHADQLSQLVAAAGAVQRTARVHLKIDTGLSRNGASYADWETLCALAAEAEETGAIRVAGIWSHFASADEPGDPSIARQQKVFADALAVAERHGLRPDVRHLANSAAAITLPEARYDLVRMGIASYGIEPAPGLARDAGLELEPVMTLRARLAAVKRIAKGDGVSYGHTWIADRDTVLGLVPLGYGDGIPVHASNSAEVLVGGRTVPIRGRVCMDQFMIDLGPGASAQVGDEVVVFGPGPGPTAQDWALACGTIGYEIVTRIGVRVPRNYRRGGA</sequence>
<dbReference type="AlphaFoldDB" id="A0A917SJU3"/>
<dbReference type="PROSITE" id="PS00395">
    <property type="entry name" value="ALANINE_RACEMASE"/>
    <property type="match status" value="1"/>
</dbReference>